<comment type="caution">
    <text evidence="6">The sequence shown here is derived from an EMBL/GenBank/DDBJ whole genome shotgun (WGS) entry which is preliminary data.</text>
</comment>
<evidence type="ECO:0000313" key="7">
    <source>
        <dbReference type="Proteomes" id="UP000265520"/>
    </source>
</evidence>
<keyword evidence="7" id="KW-1185">Reference proteome</keyword>
<feature type="domain" description="Disease resistance protein winged helix" evidence="4">
    <location>
        <begin position="111"/>
        <end position="181"/>
    </location>
</feature>
<evidence type="ECO:0000259" key="4">
    <source>
        <dbReference type="Pfam" id="PF23559"/>
    </source>
</evidence>
<dbReference type="EMBL" id="LXQA010000424">
    <property type="protein sequence ID" value="MCH79852.1"/>
    <property type="molecule type" value="Genomic_DNA"/>
</dbReference>
<organism evidence="6 7">
    <name type="scientific">Trifolium medium</name>
    <dbReference type="NCBI Taxonomy" id="97028"/>
    <lineage>
        <taxon>Eukaryota</taxon>
        <taxon>Viridiplantae</taxon>
        <taxon>Streptophyta</taxon>
        <taxon>Embryophyta</taxon>
        <taxon>Tracheophyta</taxon>
        <taxon>Spermatophyta</taxon>
        <taxon>Magnoliopsida</taxon>
        <taxon>eudicotyledons</taxon>
        <taxon>Gunneridae</taxon>
        <taxon>Pentapetalae</taxon>
        <taxon>rosids</taxon>
        <taxon>fabids</taxon>
        <taxon>Fabales</taxon>
        <taxon>Fabaceae</taxon>
        <taxon>Papilionoideae</taxon>
        <taxon>50 kb inversion clade</taxon>
        <taxon>NPAAA clade</taxon>
        <taxon>Hologalegina</taxon>
        <taxon>IRL clade</taxon>
        <taxon>Trifolieae</taxon>
        <taxon>Trifolium</taxon>
    </lineage>
</organism>
<sequence>MGTRQAHHLPGLSENECWLLFKQYAFGHEREEREQLSAIGKDIVKKCGGLPLIAQALGGLMRSRREENEWHEIKDSELWILSDDNSILPALRLSYFHLTPTSKQCFAFCAIFPKGIEIMKEDLIHLWMANGFISSRVNLEVEDVGNMIWNELCQKSFFQDIKIDYKGDIYFKMHDLIHDLAQSIMASECIILNNTSTNLSKNTHHIGFGSATLLSFHKDAFEKVESLRTLYQLEFYNFEDSNYFPINRSLRILRTSTCKLSSLKSLIHLRYLELNDFTIETLPDSIYCLRKLEILKLKNIGNLRCLPKDMIRLQSLRHLVIEGCHSLSHMFPYIGKLCCLRTLSVYIVRLERGHTLAELQHLNLAGKLKIEGLKDAGNLSGAWKANLMGKKDLQELHLSWSNSDQFNETPTTSVEQVLEVLQPHSNLKRLEIHLYDGFYFPSWLGILNNLVVLKLVSCDNCVRLPPLGKLPSLKKLYLQYMDNLQYIDDDDDDCNGGGEVFVFPYLEELFLDKLPNLEKLLKVERGKMFLCLSNLTIFHCPKLELSCIPYVKHLAAYGLTNALLQSISSFYRLTKLHLRGDVGMTITSFPKEMFKNLTYLQNLTITDFQKLKELPNEPFNPALERLGIVYCSELESLPDQNWEDLRSLRTMDIGYCERLRSLPEGILHLTSLEVLSIHGCPILKERYMKGTGEDWDKIAHIPKVYIH</sequence>
<dbReference type="SUPFAM" id="SSF52058">
    <property type="entry name" value="L domain-like"/>
    <property type="match status" value="2"/>
</dbReference>
<dbReference type="GO" id="GO:0043531">
    <property type="term" value="F:ADP binding"/>
    <property type="evidence" value="ECO:0007669"/>
    <property type="project" value="InterPro"/>
</dbReference>
<dbReference type="InterPro" id="IPR056789">
    <property type="entry name" value="LRR_R13L1-DRL21"/>
</dbReference>
<evidence type="ECO:0000256" key="1">
    <source>
        <dbReference type="ARBA" id="ARBA00022614"/>
    </source>
</evidence>
<feature type="domain" description="R13L1/DRL21-like LRR repeat region" evidence="5">
    <location>
        <begin position="356"/>
        <end position="481"/>
    </location>
</feature>
<dbReference type="AlphaFoldDB" id="A0A392LY08"/>
<keyword evidence="1" id="KW-0433">Leucine-rich repeat</keyword>
<dbReference type="FunFam" id="1.10.10.10:FF:000322">
    <property type="entry name" value="Probable disease resistance protein At1g63360"/>
    <property type="match status" value="1"/>
</dbReference>
<dbReference type="Gene3D" id="1.10.8.430">
    <property type="entry name" value="Helical domain of apoptotic protease-activating factors"/>
    <property type="match status" value="1"/>
</dbReference>
<keyword evidence="3" id="KW-0611">Plant defense</keyword>
<dbReference type="InterPro" id="IPR042197">
    <property type="entry name" value="Apaf_helical"/>
</dbReference>
<dbReference type="GO" id="GO:0006952">
    <property type="term" value="P:defense response"/>
    <property type="evidence" value="ECO:0007669"/>
    <property type="project" value="UniProtKB-KW"/>
</dbReference>
<name>A0A392LY08_9FABA</name>
<dbReference type="InterPro" id="IPR032675">
    <property type="entry name" value="LRR_dom_sf"/>
</dbReference>
<evidence type="ECO:0000256" key="3">
    <source>
        <dbReference type="ARBA" id="ARBA00022821"/>
    </source>
</evidence>
<dbReference type="SUPFAM" id="SSF52540">
    <property type="entry name" value="P-loop containing nucleoside triphosphate hydrolases"/>
    <property type="match status" value="1"/>
</dbReference>
<protein>
    <submittedName>
        <fullName evidence="6">NBS-LRR resistance protein</fullName>
    </submittedName>
</protein>
<proteinExistence type="predicted"/>
<reference evidence="6 7" key="1">
    <citation type="journal article" date="2018" name="Front. Plant Sci.">
        <title>Red Clover (Trifolium pratense) and Zigzag Clover (T. medium) - A Picture of Genomic Similarities and Differences.</title>
        <authorList>
            <person name="Dluhosova J."/>
            <person name="Istvanek J."/>
            <person name="Nedelnik J."/>
            <person name="Repkova J."/>
        </authorList>
    </citation>
    <scope>NUCLEOTIDE SEQUENCE [LARGE SCALE GENOMIC DNA]</scope>
    <source>
        <strain evidence="7">cv. 10/8</strain>
        <tissue evidence="6">Leaf</tissue>
    </source>
</reference>
<dbReference type="PANTHER" id="PTHR36766:SF42">
    <property type="entry name" value="NB-ARC DOMAIN DISEASE RESISTANCE PROTEIN"/>
    <property type="match status" value="1"/>
</dbReference>
<dbReference type="Gene3D" id="3.80.10.10">
    <property type="entry name" value="Ribonuclease Inhibitor"/>
    <property type="match status" value="3"/>
</dbReference>
<evidence type="ECO:0000256" key="2">
    <source>
        <dbReference type="ARBA" id="ARBA00022737"/>
    </source>
</evidence>
<dbReference type="InterPro" id="IPR058922">
    <property type="entry name" value="WHD_DRP"/>
</dbReference>
<dbReference type="Pfam" id="PF25019">
    <property type="entry name" value="LRR_R13L1-DRL21"/>
    <property type="match status" value="1"/>
</dbReference>
<dbReference type="Proteomes" id="UP000265520">
    <property type="component" value="Unassembled WGS sequence"/>
</dbReference>
<dbReference type="PANTHER" id="PTHR36766">
    <property type="entry name" value="PLANT BROAD-SPECTRUM MILDEW RESISTANCE PROTEIN RPW8"/>
    <property type="match status" value="1"/>
</dbReference>
<dbReference type="Pfam" id="PF23559">
    <property type="entry name" value="WHD_DRP"/>
    <property type="match status" value="1"/>
</dbReference>
<dbReference type="InterPro" id="IPR036388">
    <property type="entry name" value="WH-like_DNA-bd_sf"/>
</dbReference>
<dbReference type="InterPro" id="IPR027417">
    <property type="entry name" value="P-loop_NTPase"/>
</dbReference>
<dbReference type="Gene3D" id="1.10.10.10">
    <property type="entry name" value="Winged helix-like DNA-binding domain superfamily/Winged helix DNA-binding domain"/>
    <property type="match status" value="1"/>
</dbReference>
<gene>
    <name evidence="6" type="ORF">A2U01_0000611</name>
</gene>
<evidence type="ECO:0000313" key="6">
    <source>
        <dbReference type="EMBL" id="MCH79852.1"/>
    </source>
</evidence>
<accession>A0A392LY08</accession>
<keyword evidence="2" id="KW-0677">Repeat</keyword>
<evidence type="ECO:0000259" key="5">
    <source>
        <dbReference type="Pfam" id="PF25019"/>
    </source>
</evidence>